<dbReference type="EMBL" id="BK015535">
    <property type="protein sequence ID" value="DAE11601.1"/>
    <property type="molecule type" value="Genomic_DNA"/>
</dbReference>
<protein>
    <submittedName>
        <fullName evidence="1">Uncharacterized protein</fullName>
    </submittedName>
</protein>
<accession>A0A8S5PYB7</accession>
<organism evidence="1">
    <name type="scientific">Siphoviridae sp. ct2vX3</name>
    <dbReference type="NCBI Taxonomy" id="2825318"/>
    <lineage>
        <taxon>Viruses</taxon>
        <taxon>Duplodnaviria</taxon>
        <taxon>Heunggongvirae</taxon>
        <taxon>Uroviricota</taxon>
        <taxon>Caudoviricetes</taxon>
    </lineage>
</organism>
<evidence type="ECO:0000313" key="1">
    <source>
        <dbReference type="EMBL" id="DAE11601.1"/>
    </source>
</evidence>
<name>A0A8S5PYB7_9CAUD</name>
<sequence>MQASSVSSFASYMVTATYPKTGGKDYVAYVSILDKSDPL</sequence>
<proteinExistence type="predicted"/>
<reference evidence="1" key="1">
    <citation type="journal article" date="2021" name="Proc. Natl. Acad. Sci. U.S.A.">
        <title>A Catalog of Tens of Thousands of Viruses from Human Metagenomes Reveals Hidden Associations with Chronic Diseases.</title>
        <authorList>
            <person name="Tisza M.J."/>
            <person name="Buck C.B."/>
        </authorList>
    </citation>
    <scope>NUCLEOTIDE SEQUENCE</scope>
    <source>
        <strain evidence="1">Ct2vX3</strain>
    </source>
</reference>